<dbReference type="AlphaFoldDB" id="A0A944DBY2"/>
<dbReference type="GO" id="GO:0015562">
    <property type="term" value="F:efflux transmembrane transporter activity"/>
    <property type="evidence" value="ECO:0007669"/>
    <property type="project" value="TreeGrafter"/>
</dbReference>
<sequence length="273" mass="29419">MRAVRFCSHRAGRLAAVRLLVLLAASAAAHAAPPPAPAAATTSTAPALDKFDIRAQLSPRRYTTLAAELGAKVKRITVKEGERIKAGQLLVSLDCVIQAAQRDKAKAALAAAERNYAANTRLNELNAIGKVELDTSIAERDKSRADLALIQATLSKCNIYAPYAGRVVEQKVRAEQYVEPGTALLDILDDSALELDFIVPSRWLAWLKPGHTFRVFIDETQKSYPARIQRLGARVDPISQSVKASAVIDGSFSELIAGMSGRIELAPPEGRGQ</sequence>
<dbReference type="Gene3D" id="2.40.50.100">
    <property type="match status" value="1"/>
</dbReference>
<feature type="domain" description="Multidrug resistance protein MdtA-like barrel-sandwich hybrid" evidence="3">
    <location>
        <begin position="70"/>
        <end position="184"/>
    </location>
</feature>
<proteinExistence type="inferred from homology"/>
<dbReference type="Proteomes" id="UP000694660">
    <property type="component" value="Unassembled WGS sequence"/>
</dbReference>
<evidence type="ECO:0000313" key="5">
    <source>
        <dbReference type="Proteomes" id="UP000694660"/>
    </source>
</evidence>
<dbReference type="EMBL" id="JAEKFT010000030">
    <property type="protein sequence ID" value="MBT0963455.1"/>
    <property type="molecule type" value="Genomic_DNA"/>
</dbReference>
<dbReference type="NCBIfam" id="TIGR01730">
    <property type="entry name" value="RND_mfp"/>
    <property type="match status" value="1"/>
</dbReference>
<evidence type="ECO:0000256" key="2">
    <source>
        <dbReference type="SAM" id="SignalP"/>
    </source>
</evidence>
<dbReference type="Pfam" id="PF25917">
    <property type="entry name" value="BSH_RND"/>
    <property type="match status" value="1"/>
</dbReference>
<dbReference type="InterPro" id="IPR058625">
    <property type="entry name" value="MdtA-like_BSH"/>
</dbReference>
<keyword evidence="2" id="KW-0732">Signal</keyword>
<organism evidence="4 5">
    <name type="scientific">Denitromonas iodatirespirans</name>
    <dbReference type="NCBI Taxonomy" id="2795389"/>
    <lineage>
        <taxon>Bacteria</taxon>
        <taxon>Pseudomonadati</taxon>
        <taxon>Pseudomonadota</taxon>
        <taxon>Betaproteobacteria</taxon>
        <taxon>Rhodocyclales</taxon>
        <taxon>Zoogloeaceae</taxon>
        <taxon>Denitromonas</taxon>
    </lineage>
</organism>
<protein>
    <submittedName>
        <fullName evidence="4">Efflux RND transporter periplasmic adaptor subunit</fullName>
    </submittedName>
</protein>
<dbReference type="PANTHER" id="PTHR30469:SF15">
    <property type="entry name" value="HLYD FAMILY OF SECRETION PROTEINS"/>
    <property type="match status" value="1"/>
</dbReference>
<evidence type="ECO:0000313" key="4">
    <source>
        <dbReference type="EMBL" id="MBT0963455.1"/>
    </source>
</evidence>
<reference evidence="5" key="1">
    <citation type="journal article" date="2022" name="ISME J.">
        <title>Genetic and phylogenetic analysis of dissimilatory iodate-reducing bacteria identifies potential niches across the world's oceans.</title>
        <authorList>
            <person name="Reyes-Umana V."/>
            <person name="Henning Z."/>
            <person name="Lee K."/>
            <person name="Barnum T.P."/>
            <person name="Coates J.D."/>
        </authorList>
    </citation>
    <scope>NUCLEOTIDE SEQUENCE [LARGE SCALE GENOMIC DNA]</scope>
    <source>
        <strain evidence="5">IR12</strain>
    </source>
</reference>
<accession>A0A944DBY2</accession>
<dbReference type="InterPro" id="IPR006143">
    <property type="entry name" value="RND_pump_MFP"/>
</dbReference>
<keyword evidence="5" id="KW-1185">Reference proteome</keyword>
<gene>
    <name evidence="4" type="ORF">I8J34_19900</name>
</gene>
<dbReference type="Gene3D" id="2.40.30.170">
    <property type="match status" value="1"/>
</dbReference>
<name>A0A944DBY2_DENI1</name>
<feature type="chain" id="PRO_5037645127" evidence="2">
    <location>
        <begin position="32"/>
        <end position="273"/>
    </location>
</feature>
<comment type="similarity">
    <text evidence="1">Belongs to the membrane fusion protein (MFP) (TC 8.A.1) family.</text>
</comment>
<evidence type="ECO:0000259" key="3">
    <source>
        <dbReference type="Pfam" id="PF25917"/>
    </source>
</evidence>
<dbReference type="GO" id="GO:1990281">
    <property type="term" value="C:efflux pump complex"/>
    <property type="evidence" value="ECO:0007669"/>
    <property type="project" value="TreeGrafter"/>
</dbReference>
<dbReference type="SUPFAM" id="SSF111369">
    <property type="entry name" value="HlyD-like secretion proteins"/>
    <property type="match status" value="1"/>
</dbReference>
<dbReference type="PANTHER" id="PTHR30469">
    <property type="entry name" value="MULTIDRUG RESISTANCE PROTEIN MDTA"/>
    <property type="match status" value="1"/>
</dbReference>
<comment type="caution">
    <text evidence="4">The sequence shown here is derived from an EMBL/GenBank/DDBJ whole genome shotgun (WGS) entry which is preliminary data.</text>
</comment>
<feature type="signal peptide" evidence="2">
    <location>
        <begin position="1"/>
        <end position="31"/>
    </location>
</feature>
<evidence type="ECO:0000256" key="1">
    <source>
        <dbReference type="ARBA" id="ARBA00009477"/>
    </source>
</evidence>